<reference evidence="1" key="1">
    <citation type="journal article" date="2019" name="PLoS Negl. Trop. Dis.">
        <title>Revisiting the worldwide diversity of Leptospira species in the environment.</title>
        <authorList>
            <person name="Vincent A.T."/>
            <person name="Schiettekatte O."/>
            <person name="Bourhy P."/>
            <person name="Veyrier F.J."/>
            <person name="Picardeau M."/>
        </authorList>
    </citation>
    <scope>NUCLEOTIDE SEQUENCE [LARGE SCALE GENOMIC DNA]</scope>
    <source>
        <strain evidence="1">201800277</strain>
    </source>
</reference>
<keyword evidence="2" id="KW-1185">Reference proteome</keyword>
<evidence type="ECO:0000313" key="1">
    <source>
        <dbReference type="EMBL" id="TGK95798.1"/>
    </source>
</evidence>
<dbReference type="RefSeq" id="WP_100789238.1">
    <property type="nucleotide sequence ID" value="NZ_NPDQ01000001.1"/>
</dbReference>
<dbReference type="AlphaFoldDB" id="A0A2M9Y6N5"/>
<sequence length="253" mass="29198">MKFCWTPFVFLVVYFFVSRSLVADSNKIHWSSCFRTNCISFDLPSRWYLTERRSNGFTTKFDHFKTPPIKEESGKEIIPALVILFKESENKLPLHPVLFHGGSRKLSLITNVRKSFTLQKIPNTENHFKFLGIFGSFKDMEDSILQHYITATEEEFGFTILITCYESVYPQIEKDISLFLNSLSHEKRSSPWQMKSPEDQVTQAKELETTALDRLKTKKSEEIETALGELSDSCELGSVTACEMFTTLMNLGR</sequence>
<comment type="caution">
    <text evidence="1">The sequence shown here is derived from an EMBL/GenBank/DDBJ whole genome shotgun (WGS) entry which is preliminary data.</text>
</comment>
<accession>A0A2M9Y6N5</accession>
<protein>
    <submittedName>
        <fullName evidence="1">Uncharacterized protein</fullName>
    </submittedName>
</protein>
<dbReference type="Proteomes" id="UP000297891">
    <property type="component" value="Unassembled WGS sequence"/>
</dbReference>
<name>A0A2M9Y6N5_9LEPT</name>
<dbReference type="OrthoDB" id="334600at2"/>
<proteinExistence type="predicted"/>
<evidence type="ECO:0000313" key="2">
    <source>
        <dbReference type="Proteomes" id="UP000297891"/>
    </source>
</evidence>
<gene>
    <name evidence="1" type="ORF">EHQ30_03975</name>
</gene>
<organism evidence="1 2">
    <name type="scientific">Leptospira brenneri</name>
    <dbReference type="NCBI Taxonomy" id="2023182"/>
    <lineage>
        <taxon>Bacteria</taxon>
        <taxon>Pseudomonadati</taxon>
        <taxon>Spirochaetota</taxon>
        <taxon>Spirochaetia</taxon>
        <taxon>Leptospirales</taxon>
        <taxon>Leptospiraceae</taxon>
        <taxon>Leptospira</taxon>
    </lineage>
</organism>
<dbReference type="EMBL" id="RQFP01000001">
    <property type="protein sequence ID" value="TGK95798.1"/>
    <property type="molecule type" value="Genomic_DNA"/>
</dbReference>